<evidence type="ECO:0000256" key="1">
    <source>
        <dbReference type="ARBA" id="ARBA00023125"/>
    </source>
</evidence>
<organism evidence="2 3">
    <name type="scientific">Dorea ammoniilytica</name>
    <dbReference type="NCBI Taxonomy" id="2981788"/>
    <lineage>
        <taxon>Bacteria</taxon>
        <taxon>Bacillati</taxon>
        <taxon>Bacillota</taxon>
        <taxon>Clostridia</taxon>
        <taxon>Lachnospirales</taxon>
        <taxon>Lachnospiraceae</taxon>
        <taxon>Dorea</taxon>
    </lineage>
</organism>
<protein>
    <recommendedName>
        <fullName evidence="4">AraC-type arabinose-binding/dimerisation domain-containing protein</fullName>
    </recommendedName>
</protein>
<dbReference type="Proteomes" id="UP001207605">
    <property type="component" value="Unassembled WGS sequence"/>
</dbReference>
<evidence type="ECO:0000313" key="3">
    <source>
        <dbReference type="Proteomes" id="UP001207605"/>
    </source>
</evidence>
<evidence type="ECO:0000313" key="2">
    <source>
        <dbReference type="EMBL" id="MCU6700510.1"/>
    </source>
</evidence>
<dbReference type="InterPro" id="IPR037923">
    <property type="entry name" value="HTH-like"/>
</dbReference>
<evidence type="ECO:0008006" key="4">
    <source>
        <dbReference type="Google" id="ProtNLM"/>
    </source>
</evidence>
<accession>A0ABT2S8B8</accession>
<dbReference type="SUPFAM" id="SSF51215">
    <property type="entry name" value="Regulatory protein AraC"/>
    <property type="match status" value="1"/>
</dbReference>
<dbReference type="EMBL" id="JAOQJV010000013">
    <property type="protein sequence ID" value="MCU6700510.1"/>
    <property type="molecule type" value="Genomic_DNA"/>
</dbReference>
<proteinExistence type="predicted"/>
<name>A0ABT2S8B8_9FIRM</name>
<gene>
    <name evidence="2" type="ORF">OCV65_09755</name>
</gene>
<sequence length="200" mass="22535">MQKDTPQSVDPDEPKTPGRAVFSGAHDYFVNNVLPDTIQAHVSRYQTPTSYANNRDQTFILVRSGKGKALINGLEYNLRPNTLINLGPFHRYRFLPSKGTPLEIAEARMNSSTYVYMIANPYMKCEQLTVPSQPPVVYLKGLSAEIANESMDGLLHEAMNDSADRIQLCFCYMMNFLGIITDQMPKAYFASSTTHNKEKK</sequence>
<keyword evidence="1" id="KW-0238">DNA-binding</keyword>
<keyword evidence="3" id="KW-1185">Reference proteome</keyword>
<comment type="caution">
    <text evidence="2">The sequence shown here is derived from an EMBL/GenBank/DDBJ whole genome shotgun (WGS) entry which is preliminary data.</text>
</comment>
<reference evidence="2 3" key="1">
    <citation type="journal article" date="2021" name="ISME Commun">
        <title>Automated analysis of genomic sequences facilitates high-throughput and comprehensive description of bacteria.</title>
        <authorList>
            <person name="Hitch T.C.A."/>
        </authorList>
    </citation>
    <scope>NUCLEOTIDE SEQUENCE [LARGE SCALE GENOMIC DNA]</scope>
    <source>
        <strain evidence="2 3">Sanger_02</strain>
    </source>
</reference>
<dbReference type="RefSeq" id="WP_262581869.1">
    <property type="nucleotide sequence ID" value="NZ_JAOQJV010000013.1"/>
</dbReference>